<dbReference type="PANTHER" id="PTHR45931">
    <property type="entry name" value="SI:CH211-59O9.10"/>
    <property type="match status" value="1"/>
</dbReference>
<evidence type="ECO:0000313" key="7">
    <source>
        <dbReference type="EMBL" id="KAG1792252.1"/>
    </source>
</evidence>
<keyword evidence="8" id="KW-1185">Reference proteome</keyword>
<dbReference type="InterPro" id="IPR051834">
    <property type="entry name" value="RING_finger_E3_ligase"/>
</dbReference>
<dbReference type="PROSITE" id="PS50089">
    <property type="entry name" value="ZF_RING_2"/>
    <property type="match status" value="1"/>
</dbReference>
<dbReference type="EMBL" id="JABBWG010000511">
    <property type="protein sequence ID" value="KAG1792252.1"/>
    <property type="molecule type" value="Genomic_DNA"/>
</dbReference>
<dbReference type="GO" id="GO:0006511">
    <property type="term" value="P:ubiquitin-dependent protein catabolic process"/>
    <property type="evidence" value="ECO:0007669"/>
    <property type="project" value="TreeGrafter"/>
</dbReference>
<proteinExistence type="predicted"/>
<dbReference type="SUPFAM" id="SSF57850">
    <property type="entry name" value="RING/U-box"/>
    <property type="match status" value="1"/>
</dbReference>
<dbReference type="AlphaFoldDB" id="A0A9P7DGS8"/>
<accession>A0A9P7DGS8</accession>
<gene>
    <name evidence="7" type="ORF">BJ212DRAFT_1490694</name>
</gene>
<protein>
    <recommendedName>
        <fullName evidence="6">RING-type domain-containing protein</fullName>
    </recommendedName>
</protein>
<dbReference type="PANTHER" id="PTHR45931:SF3">
    <property type="entry name" value="RING ZINC FINGER-CONTAINING PROTEIN"/>
    <property type="match status" value="1"/>
</dbReference>
<keyword evidence="1" id="KW-0479">Metal-binding</keyword>
<keyword evidence="2 4" id="KW-0863">Zinc-finger</keyword>
<comment type="caution">
    <text evidence="7">The sequence shown here is derived from an EMBL/GenBank/DDBJ whole genome shotgun (WGS) entry which is preliminary data.</text>
</comment>
<dbReference type="FunFam" id="3.30.40.10:FF:000728">
    <property type="entry name" value="Unplaced genomic scaffold supercont1.4, whole genome shotgun sequence"/>
    <property type="match status" value="1"/>
</dbReference>
<feature type="domain" description="RING-type" evidence="6">
    <location>
        <begin position="76"/>
        <end position="118"/>
    </location>
</feature>
<dbReference type="OrthoDB" id="8062037at2759"/>
<feature type="compositionally biased region" description="Polar residues" evidence="5">
    <location>
        <begin position="124"/>
        <end position="146"/>
    </location>
</feature>
<dbReference type="RefSeq" id="XP_041184919.1">
    <property type="nucleotide sequence ID" value="XM_041341468.1"/>
</dbReference>
<dbReference type="GO" id="GO:0005634">
    <property type="term" value="C:nucleus"/>
    <property type="evidence" value="ECO:0007669"/>
    <property type="project" value="TreeGrafter"/>
</dbReference>
<dbReference type="GO" id="GO:0061630">
    <property type="term" value="F:ubiquitin protein ligase activity"/>
    <property type="evidence" value="ECO:0007669"/>
    <property type="project" value="TreeGrafter"/>
</dbReference>
<dbReference type="InterPro" id="IPR013083">
    <property type="entry name" value="Znf_RING/FYVE/PHD"/>
</dbReference>
<dbReference type="SMART" id="SM00184">
    <property type="entry name" value="RING"/>
    <property type="match status" value="1"/>
</dbReference>
<reference evidence="7" key="1">
    <citation type="journal article" date="2020" name="New Phytol.">
        <title>Comparative genomics reveals dynamic genome evolution in host specialist ectomycorrhizal fungi.</title>
        <authorList>
            <person name="Lofgren L.A."/>
            <person name="Nguyen N.H."/>
            <person name="Vilgalys R."/>
            <person name="Ruytinx J."/>
            <person name="Liao H.L."/>
            <person name="Branco S."/>
            <person name="Kuo A."/>
            <person name="LaButti K."/>
            <person name="Lipzen A."/>
            <person name="Andreopoulos W."/>
            <person name="Pangilinan J."/>
            <person name="Riley R."/>
            <person name="Hundley H."/>
            <person name="Na H."/>
            <person name="Barry K."/>
            <person name="Grigoriev I.V."/>
            <person name="Stajich J.E."/>
            <person name="Kennedy P.G."/>
        </authorList>
    </citation>
    <scope>NUCLEOTIDE SEQUENCE</scope>
    <source>
        <strain evidence="7">MN1</strain>
    </source>
</reference>
<feature type="region of interest" description="Disordered" evidence="5">
    <location>
        <begin position="120"/>
        <end position="146"/>
    </location>
</feature>
<evidence type="ECO:0000256" key="4">
    <source>
        <dbReference type="PROSITE-ProRule" id="PRU00175"/>
    </source>
</evidence>
<evidence type="ECO:0000256" key="1">
    <source>
        <dbReference type="ARBA" id="ARBA00022723"/>
    </source>
</evidence>
<name>A0A9P7DGS8_9AGAM</name>
<organism evidence="7 8">
    <name type="scientific">Suillus subaureus</name>
    <dbReference type="NCBI Taxonomy" id="48587"/>
    <lineage>
        <taxon>Eukaryota</taxon>
        <taxon>Fungi</taxon>
        <taxon>Dikarya</taxon>
        <taxon>Basidiomycota</taxon>
        <taxon>Agaricomycotina</taxon>
        <taxon>Agaricomycetes</taxon>
        <taxon>Agaricomycetidae</taxon>
        <taxon>Boletales</taxon>
        <taxon>Suillineae</taxon>
        <taxon>Suillaceae</taxon>
        <taxon>Suillus</taxon>
    </lineage>
</organism>
<evidence type="ECO:0000256" key="5">
    <source>
        <dbReference type="SAM" id="MobiDB-lite"/>
    </source>
</evidence>
<sequence length="146" mass="16203">MDSYFRLLPTRSPNYHRRNLDSFEALWELAELLGQVKPPTASKEEIDKSGLEVIKANSLEEYAKDGRVATNCVDRCLICLDDYVPDDDLRVLSCKHAFHQGCVDKWLQTGRNNCPACRTKGVDNETSPSTEASASNSTLTPQPAAA</sequence>
<dbReference type="Proteomes" id="UP000807769">
    <property type="component" value="Unassembled WGS sequence"/>
</dbReference>
<dbReference type="Pfam" id="PF13639">
    <property type="entry name" value="zf-RING_2"/>
    <property type="match status" value="1"/>
</dbReference>
<dbReference type="InterPro" id="IPR001841">
    <property type="entry name" value="Znf_RING"/>
</dbReference>
<keyword evidence="3" id="KW-0862">Zinc</keyword>
<dbReference type="Gene3D" id="3.30.40.10">
    <property type="entry name" value="Zinc/RING finger domain, C3HC4 (zinc finger)"/>
    <property type="match status" value="1"/>
</dbReference>
<evidence type="ECO:0000259" key="6">
    <source>
        <dbReference type="PROSITE" id="PS50089"/>
    </source>
</evidence>
<evidence type="ECO:0000313" key="8">
    <source>
        <dbReference type="Proteomes" id="UP000807769"/>
    </source>
</evidence>
<dbReference type="GeneID" id="64635484"/>
<dbReference type="GO" id="GO:0008270">
    <property type="term" value="F:zinc ion binding"/>
    <property type="evidence" value="ECO:0007669"/>
    <property type="project" value="UniProtKB-KW"/>
</dbReference>
<evidence type="ECO:0000256" key="3">
    <source>
        <dbReference type="ARBA" id="ARBA00022833"/>
    </source>
</evidence>
<evidence type="ECO:0000256" key="2">
    <source>
        <dbReference type="ARBA" id="ARBA00022771"/>
    </source>
</evidence>